<dbReference type="EMBL" id="JARKIE010000193">
    <property type="protein sequence ID" value="KAJ7668845.1"/>
    <property type="molecule type" value="Genomic_DNA"/>
</dbReference>
<organism evidence="1 2">
    <name type="scientific">Mycena rosella</name>
    <name type="common">Pink bonnet</name>
    <name type="synonym">Agaricus rosellus</name>
    <dbReference type="NCBI Taxonomy" id="1033263"/>
    <lineage>
        <taxon>Eukaryota</taxon>
        <taxon>Fungi</taxon>
        <taxon>Dikarya</taxon>
        <taxon>Basidiomycota</taxon>
        <taxon>Agaricomycotina</taxon>
        <taxon>Agaricomycetes</taxon>
        <taxon>Agaricomycetidae</taxon>
        <taxon>Agaricales</taxon>
        <taxon>Marasmiineae</taxon>
        <taxon>Mycenaceae</taxon>
        <taxon>Mycena</taxon>
    </lineage>
</organism>
<gene>
    <name evidence="1" type="ORF">B0H17DRAFT_219445</name>
</gene>
<reference evidence="1" key="1">
    <citation type="submission" date="2023-03" db="EMBL/GenBank/DDBJ databases">
        <title>Massive genome expansion in bonnet fungi (Mycena s.s.) driven by repeated elements and novel gene families across ecological guilds.</title>
        <authorList>
            <consortium name="Lawrence Berkeley National Laboratory"/>
            <person name="Harder C.B."/>
            <person name="Miyauchi S."/>
            <person name="Viragh M."/>
            <person name="Kuo A."/>
            <person name="Thoen E."/>
            <person name="Andreopoulos B."/>
            <person name="Lu D."/>
            <person name="Skrede I."/>
            <person name="Drula E."/>
            <person name="Henrissat B."/>
            <person name="Morin E."/>
            <person name="Kohler A."/>
            <person name="Barry K."/>
            <person name="LaButti K."/>
            <person name="Morin E."/>
            <person name="Salamov A."/>
            <person name="Lipzen A."/>
            <person name="Mereny Z."/>
            <person name="Hegedus B."/>
            <person name="Baldrian P."/>
            <person name="Stursova M."/>
            <person name="Weitz H."/>
            <person name="Taylor A."/>
            <person name="Grigoriev I.V."/>
            <person name="Nagy L.G."/>
            <person name="Martin F."/>
            <person name="Kauserud H."/>
        </authorList>
    </citation>
    <scope>NUCLEOTIDE SEQUENCE</scope>
    <source>
        <strain evidence="1">CBHHK067</strain>
    </source>
</reference>
<evidence type="ECO:0000313" key="1">
    <source>
        <dbReference type="EMBL" id="KAJ7668845.1"/>
    </source>
</evidence>
<protein>
    <submittedName>
        <fullName evidence="1">Uncharacterized protein</fullName>
    </submittedName>
</protein>
<sequence length="376" mass="41588">MTALSLAKISGDSDQECIALNRLATVNSMLGNYPAARSYTDQALVLGRQSGNIHQEAASTTIQAMICTALGQYTRSLDLFDRARKYLDLCGLADGDTDLRILRLKAGVHGWKSEYREARAIYVYVLGKTSPDISPFNYGFTIHEMVTLDIVTGESSQDILKNMDTARQVFSDMHHTHSITLCDTVLGNLKLREGDMSAAKVLLEESFNSLRGYDAEGMLYCLEKLGDVSRWSAHNISFMSNWTVLFLGQALQGKNRLAIHQALQFLGDVAVADGDDATANSLFDVALDGFTQMDVHLSRGICLIRLGDLPQRRGDSQNACDFWKAARPLFVRSSQTRWVEQVNERLIASSDCSELPPLKDAGERKKEGINDATIAY</sequence>
<keyword evidence="2" id="KW-1185">Reference proteome</keyword>
<evidence type="ECO:0000313" key="2">
    <source>
        <dbReference type="Proteomes" id="UP001221757"/>
    </source>
</evidence>
<name>A0AAD7G567_MYCRO</name>
<dbReference type="InterPro" id="IPR011990">
    <property type="entry name" value="TPR-like_helical_dom_sf"/>
</dbReference>
<dbReference type="Proteomes" id="UP001221757">
    <property type="component" value="Unassembled WGS sequence"/>
</dbReference>
<dbReference type="SUPFAM" id="SSF48452">
    <property type="entry name" value="TPR-like"/>
    <property type="match status" value="1"/>
</dbReference>
<accession>A0AAD7G567</accession>
<dbReference type="AlphaFoldDB" id="A0AAD7G567"/>
<proteinExistence type="predicted"/>
<dbReference type="Gene3D" id="1.25.40.10">
    <property type="entry name" value="Tetratricopeptide repeat domain"/>
    <property type="match status" value="1"/>
</dbReference>
<comment type="caution">
    <text evidence="1">The sequence shown here is derived from an EMBL/GenBank/DDBJ whole genome shotgun (WGS) entry which is preliminary data.</text>
</comment>